<name>A0A1I0U8H2_9SPHI</name>
<dbReference type="Proteomes" id="UP000198836">
    <property type="component" value="Unassembled WGS sequence"/>
</dbReference>
<reference evidence="2" key="1">
    <citation type="submission" date="2016-10" db="EMBL/GenBank/DDBJ databases">
        <authorList>
            <person name="Varghese N."/>
            <person name="Submissions S."/>
        </authorList>
    </citation>
    <scope>NUCLEOTIDE SEQUENCE [LARGE SCALE GENOMIC DNA]</scope>
    <source>
        <strain evidence="2">DSM 18130</strain>
    </source>
</reference>
<organism evidence="1 2">
    <name type="scientific">Pedobacter suwonensis</name>
    <dbReference type="NCBI Taxonomy" id="332999"/>
    <lineage>
        <taxon>Bacteria</taxon>
        <taxon>Pseudomonadati</taxon>
        <taxon>Bacteroidota</taxon>
        <taxon>Sphingobacteriia</taxon>
        <taxon>Sphingobacteriales</taxon>
        <taxon>Sphingobacteriaceae</taxon>
        <taxon>Pedobacter</taxon>
    </lineage>
</organism>
<dbReference type="AlphaFoldDB" id="A0A1I0U8H2"/>
<proteinExistence type="predicted"/>
<sequence>MMYEIISFRELILDVIKIKVAGQCHDKESQHKIIKESKRIMSSILHHATLVEPDRAKAYIRQHQRGLMQLIDEVEALTNENEPYADQKSRNGMISGLVKLLHQMVIDLQQHLPYYFDFDCPVSAASQEQLILDIASNSGQILKKVEELHADQETINLFKQLFKNLNDYTGRFTFEQAKYLYAFFDSIKMALNTFVPPLDFSDIILLLVSLNFNHPFFYHSCCSHLNRELQNCENISEQYRLIHFFKKLIGQVFKTISIPYHKNLPDIDEAILRYIESEISYLQSIDTIAEDLTRGGILESNFKVTFTVRQLALFINLQVEAGIITTKSPKLLHQYITKHYSTTEKDVISEKSFKNAYYGNVDKDIQKVIEKIVVMLNIAQDKC</sequence>
<keyword evidence="2" id="KW-1185">Reference proteome</keyword>
<protein>
    <submittedName>
        <fullName evidence="1">Uncharacterized protein</fullName>
    </submittedName>
</protein>
<evidence type="ECO:0000313" key="2">
    <source>
        <dbReference type="Proteomes" id="UP000198836"/>
    </source>
</evidence>
<evidence type="ECO:0000313" key="1">
    <source>
        <dbReference type="EMBL" id="SFA60107.1"/>
    </source>
</evidence>
<dbReference type="EMBL" id="FOJM01000025">
    <property type="protein sequence ID" value="SFA60107.1"/>
    <property type="molecule type" value="Genomic_DNA"/>
</dbReference>
<accession>A0A1I0U8H2</accession>
<gene>
    <name evidence="1" type="ORF">SAMN04488511_12517</name>
</gene>